<evidence type="ECO:0000256" key="1">
    <source>
        <dbReference type="SAM" id="MobiDB-lite"/>
    </source>
</evidence>
<accession>A0A8E2DJW8</accession>
<feature type="region of interest" description="Disordered" evidence="1">
    <location>
        <begin position="347"/>
        <end position="405"/>
    </location>
</feature>
<dbReference type="OrthoDB" id="3259156at2759"/>
<proteinExistence type="predicted"/>
<sequence length="456" mass="49586">MGSVRAADLTDILLELDVHVQTKVRAPAECVPTEVLAAVFAHAERADRVALACTAKAFVAPALRALYSELNLMEAKDERVGQCIATLASKRYIARLVRSFGCSTLPSSTSSSSFSTLTFGIAFSNMHELKSLTLPQFDAPLLLHTSFRLQKFVVLQESMSPGEFRDMMAWLPSQPAITHFALPRLVMNTIVVNTAETADKSANAKGSDVNLDIEPSSTFPTSSSRALPRLTYLEAPAAVSTILAPGRPLECIAVWIHNTLYDGLRPSALMSALTRSSVPLQKVIVKAASCKIDARTLERVLMAAGAELGDLEVLEVHWVLEDEILYKHILHVLPRFRALHTLRFRRRLPPPPPSSPPPACLPPPSPSPSTARPKTASRSNPPSPASTLSSRRRSTGTLVSPEMPLPRAHERGHLALWCKSCPTLRSVVFLSGAEWRADCKRSVVAPTLSFVGLVSE</sequence>
<evidence type="ECO:0008006" key="4">
    <source>
        <dbReference type="Google" id="ProtNLM"/>
    </source>
</evidence>
<evidence type="ECO:0000313" key="2">
    <source>
        <dbReference type="EMBL" id="OCH85183.1"/>
    </source>
</evidence>
<feature type="compositionally biased region" description="Low complexity" evidence="1">
    <location>
        <begin position="385"/>
        <end position="400"/>
    </location>
</feature>
<reference evidence="2 3" key="1">
    <citation type="submission" date="2016-07" db="EMBL/GenBank/DDBJ databases">
        <title>Draft genome of the white-rot fungus Obba rivulosa 3A-2.</title>
        <authorList>
            <consortium name="DOE Joint Genome Institute"/>
            <person name="Miettinen O."/>
            <person name="Riley R."/>
            <person name="Acob R."/>
            <person name="Barry K."/>
            <person name="Cullen D."/>
            <person name="De Vries R."/>
            <person name="Hainaut M."/>
            <person name="Hatakka A."/>
            <person name="Henrissat B."/>
            <person name="Hilden K."/>
            <person name="Kuo R."/>
            <person name="Labutti K."/>
            <person name="Lipzen A."/>
            <person name="Makela M.R."/>
            <person name="Sandor L."/>
            <person name="Spatafora J.W."/>
            <person name="Grigoriev I.V."/>
            <person name="Hibbett D.S."/>
        </authorList>
    </citation>
    <scope>NUCLEOTIDE SEQUENCE [LARGE SCALE GENOMIC DNA]</scope>
    <source>
        <strain evidence="2 3">3A-2</strain>
    </source>
</reference>
<dbReference type="EMBL" id="KV722603">
    <property type="protein sequence ID" value="OCH85183.1"/>
    <property type="molecule type" value="Genomic_DNA"/>
</dbReference>
<feature type="compositionally biased region" description="Polar residues" evidence="1">
    <location>
        <begin position="370"/>
        <end position="380"/>
    </location>
</feature>
<keyword evidence="3" id="KW-1185">Reference proteome</keyword>
<dbReference type="AlphaFoldDB" id="A0A8E2DJW8"/>
<dbReference type="Proteomes" id="UP000250043">
    <property type="component" value="Unassembled WGS sequence"/>
</dbReference>
<evidence type="ECO:0000313" key="3">
    <source>
        <dbReference type="Proteomes" id="UP000250043"/>
    </source>
</evidence>
<gene>
    <name evidence="2" type="ORF">OBBRIDRAFT_740353</name>
</gene>
<name>A0A8E2DJW8_9APHY</name>
<feature type="compositionally biased region" description="Pro residues" evidence="1">
    <location>
        <begin position="349"/>
        <end position="367"/>
    </location>
</feature>
<protein>
    <recommendedName>
        <fullName evidence="4">F-box domain-containing protein</fullName>
    </recommendedName>
</protein>
<organism evidence="2 3">
    <name type="scientific">Obba rivulosa</name>
    <dbReference type="NCBI Taxonomy" id="1052685"/>
    <lineage>
        <taxon>Eukaryota</taxon>
        <taxon>Fungi</taxon>
        <taxon>Dikarya</taxon>
        <taxon>Basidiomycota</taxon>
        <taxon>Agaricomycotina</taxon>
        <taxon>Agaricomycetes</taxon>
        <taxon>Polyporales</taxon>
        <taxon>Gelatoporiaceae</taxon>
        <taxon>Obba</taxon>
    </lineage>
</organism>